<dbReference type="SUPFAM" id="SSF52964">
    <property type="entry name" value="TolB, N-terminal domain"/>
    <property type="match status" value="1"/>
</dbReference>
<dbReference type="SUPFAM" id="SSF46894">
    <property type="entry name" value="C-terminal effector domain of the bipartite response regulators"/>
    <property type="match status" value="1"/>
</dbReference>
<dbReference type="Gene3D" id="1.25.40.10">
    <property type="entry name" value="Tetratricopeptide repeat domain"/>
    <property type="match status" value="1"/>
</dbReference>
<evidence type="ECO:0000313" key="6">
    <source>
        <dbReference type="Proteomes" id="UP000577362"/>
    </source>
</evidence>
<dbReference type="GO" id="GO:0006355">
    <property type="term" value="P:regulation of DNA-templated transcription"/>
    <property type="evidence" value="ECO:0007669"/>
    <property type="project" value="InterPro"/>
</dbReference>
<reference evidence="5 6" key="1">
    <citation type="submission" date="2020-08" db="EMBL/GenBank/DDBJ databases">
        <title>Genomic Encyclopedia of Type Strains, Phase IV (KMG-IV): sequencing the most valuable type-strain genomes for metagenomic binning, comparative biology and taxonomic classification.</title>
        <authorList>
            <person name="Goeker M."/>
        </authorList>
    </citation>
    <scope>NUCLEOTIDE SEQUENCE [LARGE SCALE GENOMIC DNA]</scope>
    <source>
        <strain evidence="5 6">DSM 103737</strain>
    </source>
</reference>
<dbReference type="SUPFAM" id="SSF48452">
    <property type="entry name" value="TPR-like"/>
    <property type="match status" value="1"/>
</dbReference>
<dbReference type="GO" id="GO:0003677">
    <property type="term" value="F:DNA binding"/>
    <property type="evidence" value="ECO:0007669"/>
    <property type="project" value="UniProtKB-UniRule"/>
</dbReference>
<feature type="repeat" description="TPR" evidence="2">
    <location>
        <begin position="497"/>
        <end position="530"/>
    </location>
</feature>
<dbReference type="PANTHER" id="PTHR12558">
    <property type="entry name" value="CELL DIVISION CYCLE 16,23,27"/>
    <property type="match status" value="1"/>
</dbReference>
<dbReference type="InterPro" id="IPR036388">
    <property type="entry name" value="WH-like_DNA-bd_sf"/>
</dbReference>
<dbReference type="AlphaFoldDB" id="A0A840CB04"/>
<evidence type="ECO:0000256" key="1">
    <source>
        <dbReference type="ARBA" id="ARBA00023125"/>
    </source>
</evidence>
<name>A0A840CB04_9HYPH</name>
<dbReference type="Gene3D" id="1.10.10.10">
    <property type="entry name" value="Winged helix-like DNA-binding domain superfamily/Winged helix DNA-binding domain"/>
    <property type="match status" value="1"/>
</dbReference>
<gene>
    <name evidence="5" type="ORF">GGR16_004508</name>
</gene>
<protein>
    <submittedName>
        <fullName evidence="5">TolB-like protein/DNA-binding winged helix-turn-helix (WHTH) protein/Flp pilus assembly protein TadD</fullName>
    </submittedName>
</protein>
<dbReference type="Pfam" id="PF00486">
    <property type="entry name" value="Trans_reg_C"/>
    <property type="match status" value="1"/>
</dbReference>
<dbReference type="Pfam" id="PF13181">
    <property type="entry name" value="TPR_8"/>
    <property type="match status" value="1"/>
</dbReference>
<dbReference type="InterPro" id="IPR019734">
    <property type="entry name" value="TPR_rpt"/>
</dbReference>
<evidence type="ECO:0000313" key="5">
    <source>
        <dbReference type="EMBL" id="MBB4019457.1"/>
    </source>
</evidence>
<keyword evidence="1 3" id="KW-0238">DNA-binding</keyword>
<dbReference type="GO" id="GO:0000160">
    <property type="term" value="P:phosphorelay signal transduction system"/>
    <property type="evidence" value="ECO:0007669"/>
    <property type="project" value="InterPro"/>
</dbReference>
<dbReference type="Gene3D" id="3.40.50.10070">
    <property type="entry name" value="TolB, N-terminal domain"/>
    <property type="match status" value="1"/>
</dbReference>
<keyword evidence="6" id="KW-1185">Reference proteome</keyword>
<dbReference type="PANTHER" id="PTHR12558:SF13">
    <property type="entry name" value="CELL DIVISION CYCLE PROTEIN 27 HOMOLOG"/>
    <property type="match status" value="1"/>
</dbReference>
<feature type="DNA-binding region" description="OmpR/PhoB-type" evidence="3">
    <location>
        <begin position="3"/>
        <end position="96"/>
    </location>
</feature>
<keyword evidence="2" id="KW-0802">TPR repeat</keyword>
<dbReference type="InterPro" id="IPR016032">
    <property type="entry name" value="Sig_transdc_resp-reg_C-effctor"/>
</dbReference>
<feature type="domain" description="OmpR/PhoB-type" evidence="4">
    <location>
        <begin position="3"/>
        <end position="96"/>
    </location>
</feature>
<evidence type="ECO:0000259" key="4">
    <source>
        <dbReference type="PROSITE" id="PS51755"/>
    </source>
</evidence>
<evidence type="ECO:0000256" key="3">
    <source>
        <dbReference type="PROSITE-ProRule" id="PRU01091"/>
    </source>
</evidence>
<comment type="caution">
    <text evidence="5">The sequence shown here is derived from an EMBL/GenBank/DDBJ whole genome shotgun (WGS) entry which is preliminary data.</text>
</comment>
<dbReference type="InterPro" id="IPR011990">
    <property type="entry name" value="TPR-like_helical_dom_sf"/>
</dbReference>
<organism evidence="5 6">
    <name type="scientific">Chelatococcus caeni</name>
    <dbReference type="NCBI Taxonomy" id="1348468"/>
    <lineage>
        <taxon>Bacteria</taxon>
        <taxon>Pseudomonadati</taxon>
        <taxon>Pseudomonadota</taxon>
        <taxon>Alphaproteobacteria</taxon>
        <taxon>Hyphomicrobiales</taxon>
        <taxon>Chelatococcaceae</taxon>
        <taxon>Chelatococcus</taxon>
    </lineage>
</organism>
<dbReference type="PROSITE" id="PS50005">
    <property type="entry name" value="TPR"/>
    <property type="match status" value="1"/>
</dbReference>
<dbReference type="Proteomes" id="UP000577362">
    <property type="component" value="Unassembled WGS sequence"/>
</dbReference>
<dbReference type="InterPro" id="IPR001867">
    <property type="entry name" value="OmpR/PhoB-type_DNA-bd"/>
</dbReference>
<proteinExistence type="predicted"/>
<sequence>MASQRFSFGPFLLDTGRGVLLERGVPVSLGRKPLALLRALAEARGQVVTKSALMDAAWPNSCVEESNLTVQIAALRKRLGEEWIATFPRVGYRFAGPLAVEEGEVASTPARPADIEPDLSASPGAQIAAAIAGPAPMDRMPTEPAVARHTIAPASTIPRRWQWRATAAAMALAMLFMVAGTAGWLRPWSQDFEPRLPLPDKPSIAVLPFTNLTLDRTDDYFSDGIVDDLITDLSRVSGLFVIARNSTFAYKDKPVEIRDVAQELGVRYVLQGSIQRAGDQVRVNVHLVDAATGGQQWAERYSAPVADIFALQDKVTRAVVSVLSLRLTDAERTTLHRAETGVPEAYDAFLQGWNHYRRTTPEGYAAAVPYFERAIELDPDYGRAYAALALVYAQAANALWSYRLGIPASESLARARRYLLEAQKRPTALAHQVAATLLQMNWKHARALEEIQQAIALDPGEPWNYAVMSLILTSAGRPRDAVPHMRTAMRLDPHSPPYFWFVLGLVQFSLDDFAGAATSLERVVEYSPDAECLLLLAAAYAHLGRGQDARSALSRFNDIRLRRGGVPVTIATAVSFDYTAFGDRERLKEGLALAGVPKSLDELAKNRLPPAAVRDLFLGHRLHGRSLATGEERAASITAEGIATLSGDWGTIINGKVEIDDDAVCYVWSEGVRFCGTVVHNPGGTKAAENELIWIDARGAFAFSQAD</sequence>
<accession>A0A840CB04</accession>
<evidence type="ECO:0000256" key="2">
    <source>
        <dbReference type="PROSITE-ProRule" id="PRU00339"/>
    </source>
</evidence>
<dbReference type="RefSeq" id="WP_183318245.1">
    <property type="nucleotide sequence ID" value="NZ_JACIEN010000007.1"/>
</dbReference>
<dbReference type="EMBL" id="JACIEN010000007">
    <property type="protein sequence ID" value="MBB4019457.1"/>
    <property type="molecule type" value="Genomic_DNA"/>
</dbReference>
<dbReference type="PROSITE" id="PS51755">
    <property type="entry name" value="OMPR_PHOB"/>
    <property type="match status" value="1"/>
</dbReference>
<dbReference type="SMART" id="SM00862">
    <property type="entry name" value="Trans_reg_C"/>
    <property type="match status" value="1"/>
</dbReference>